<keyword evidence="3" id="KW-1185">Reference proteome</keyword>
<dbReference type="STRING" id="522772.Dacet_0549"/>
<dbReference type="EMBL" id="CP001968">
    <property type="protein sequence ID" value="ADD67347.1"/>
    <property type="molecule type" value="Genomic_DNA"/>
</dbReference>
<keyword evidence="1" id="KW-0812">Transmembrane</keyword>
<dbReference type="Gene3D" id="1.20.5.170">
    <property type="match status" value="1"/>
</dbReference>
<dbReference type="InParanoid" id="D4H436"/>
<evidence type="ECO:0000256" key="1">
    <source>
        <dbReference type="SAM" id="Phobius"/>
    </source>
</evidence>
<organism evidence="2 3">
    <name type="scientific">Denitrovibrio acetiphilus (strain DSM 12809 / NBRC 114555 / N2460)</name>
    <dbReference type="NCBI Taxonomy" id="522772"/>
    <lineage>
        <taxon>Bacteria</taxon>
        <taxon>Pseudomonadati</taxon>
        <taxon>Deferribacterota</taxon>
        <taxon>Deferribacteres</taxon>
        <taxon>Deferribacterales</taxon>
        <taxon>Geovibrionaceae</taxon>
        <taxon>Denitrovibrio</taxon>
    </lineage>
</organism>
<accession>D4H436</accession>
<feature type="transmembrane region" description="Helical" evidence="1">
    <location>
        <begin position="7"/>
        <end position="28"/>
    </location>
</feature>
<keyword evidence="1" id="KW-1133">Transmembrane helix</keyword>
<dbReference type="PaxDb" id="522772-Dacet_0549"/>
<name>D4H436_DENA2</name>
<protein>
    <submittedName>
        <fullName evidence="2">Uncharacterized protein</fullName>
    </submittedName>
</protein>
<dbReference type="Proteomes" id="UP000002012">
    <property type="component" value="Chromosome"/>
</dbReference>
<dbReference type="RefSeq" id="WP_013009891.1">
    <property type="nucleotide sequence ID" value="NC_013943.1"/>
</dbReference>
<dbReference type="AlphaFoldDB" id="D4H436"/>
<sequence>MTLLKKLLSFIKANLFPIFISLMLIYIASIINELDDRIDRDLYFINKEIENVKGDIENIDSKVFDIASKTDNYTYELNDLKGSIESNENKLTEIVEKVDMLNLKLMRY</sequence>
<dbReference type="KEGG" id="dap:Dacet_0549"/>
<evidence type="ECO:0000313" key="2">
    <source>
        <dbReference type="EMBL" id="ADD67347.1"/>
    </source>
</evidence>
<gene>
    <name evidence="2" type="ordered locus">Dacet_0549</name>
</gene>
<proteinExistence type="predicted"/>
<evidence type="ECO:0000313" key="3">
    <source>
        <dbReference type="Proteomes" id="UP000002012"/>
    </source>
</evidence>
<dbReference type="HOGENOM" id="CLU_2192721_0_0_0"/>
<keyword evidence="1" id="KW-0472">Membrane</keyword>
<reference evidence="2 3" key="1">
    <citation type="journal article" date="2010" name="Stand. Genomic Sci.">
        <title>Complete genome sequence of Denitrovibrio acetiphilus type strain (N2460).</title>
        <authorList>
            <person name="Kiss H."/>
            <person name="Lang E."/>
            <person name="Lapidus A."/>
            <person name="Copeland A."/>
            <person name="Nolan M."/>
            <person name="Glavina Del Rio T."/>
            <person name="Chen F."/>
            <person name="Lucas S."/>
            <person name="Tice H."/>
            <person name="Cheng J.F."/>
            <person name="Han C."/>
            <person name="Goodwin L."/>
            <person name="Pitluck S."/>
            <person name="Liolios K."/>
            <person name="Pati A."/>
            <person name="Ivanova N."/>
            <person name="Mavromatis K."/>
            <person name="Chen A."/>
            <person name="Palaniappan K."/>
            <person name="Land M."/>
            <person name="Hauser L."/>
            <person name="Chang Y.J."/>
            <person name="Jeffries C.D."/>
            <person name="Detter J.C."/>
            <person name="Brettin T."/>
            <person name="Spring S."/>
            <person name="Rohde M."/>
            <person name="Goker M."/>
            <person name="Woyke T."/>
            <person name="Bristow J."/>
            <person name="Eisen J.A."/>
            <person name="Markowitz V."/>
            <person name="Hugenholtz P."/>
            <person name="Kyrpides N.C."/>
            <person name="Klenk H.P."/>
        </authorList>
    </citation>
    <scope>NUCLEOTIDE SEQUENCE [LARGE SCALE GENOMIC DNA]</scope>
    <source>
        <strain evidence="3">DSM 12809 / NBRC 114555 / N2460</strain>
    </source>
</reference>